<dbReference type="InterPro" id="IPR011990">
    <property type="entry name" value="TPR-like_helical_dom_sf"/>
</dbReference>
<feature type="repeat" description="TPR" evidence="3">
    <location>
        <begin position="265"/>
        <end position="298"/>
    </location>
</feature>
<dbReference type="PANTHER" id="PTHR44858:SF1">
    <property type="entry name" value="UDP-N-ACETYLGLUCOSAMINE--PEPTIDE N-ACETYLGLUCOSAMINYLTRANSFERASE SPINDLY-RELATED"/>
    <property type="match status" value="1"/>
</dbReference>
<feature type="repeat" description="TPR" evidence="3">
    <location>
        <begin position="231"/>
        <end position="264"/>
    </location>
</feature>
<gene>
    <name evidence="5" type="ORF">SAMN05660349_00334</name>
</gene>
<dbReference type="PANTHER" id="PTHR44858">
    <property type="entry name" value="TETRATRICOPEPTIDE REPEAT PROTEIN 6"/>
    <property type="match status" value="1"/>
</dbReference>
<feature type="repeat" description="TPR" evidence="3">
    <location>
        <begin position="163"/>
        <end position="196"/>
    </location>
</feature>
<dbReference type="SMART" id="SM00028">
    <property type="entry name" value="TPR"/>
    <property type="match status" value="7"/>
</dbReference>
<evidence type="ECO:0000256" key="1">
    <source>
        <dbReference type="ARBA" id="ARBA00022737"/>
    </source>
</evidence>
<feature type="compositionally biased region" description="Polar residues" evidence="4">
    <location>
        <begin position="1"/>
        <end position="11"/>
    </location>
</feature>
<dbReference type="Pfam" id="PF13432">
    <property type="entry name" value="TPR_16"/>
    <property type="match status" value="2"/>
</dbReference>
<dbReference type="InterPro" id="IPR019734">
    <property type="entry name" value="TPR_rpt"/>
</dbReference>
<dbReference type="InterPro" id="IPR050498">
    <property type="entry name" value="Ycf3"/>
</dbReference>
<accession>A0A1T5A2F3</accession>
<evidence type="ECO:0000313" key="5">
    <source>
        <dbReference type="EMBL" id="SKB29130.1"/>
    </source>
</evidence>
<dbReference type="Gene3D" id="1.25.40.10">
    <property type="entry name" value="Tetratricopeptide repeat domain"/>
    <property type="match status" value="3"/>
</dbReference>
<dbReference type="Proteomes" id="UP000190852">
    <property type="component" value="Unassembled WGS sequence"/>
</dbReference>
<reference evidence="6" key="1">
    <citation type="submission" date="2017-02" db="EMBL/GenBank/DDBJ databases">
        <authorList>
            <person name="Varghese N."/>
            <person name="Submissions S."/>
        </authorList>
    </citation>
    <scope>NUCLEOTIDE SEQUENCE [LARGE SCALE GENOMIC DNA]</scope>
    <source>
        <strain evidence="6">DSM 24967</strain>
    </source>
</reference>
<keyword evidence="2 3" id="KW-0802">TPR repeat</keyword>
<evidence type="ECO:0000256" key="4">
    <source>
        <dbReference type="SAM" id="MobiDB-lite"/>
    </source>
</evidence>
<feature type="repeat" description="TPR" evidence="3">
    <location>
        <begin position="61"/>
        <end position="94"/>
    </location>
</feature>
<dbReference type="PROSITE" id="PS50293">
    <property type="entry name" value="TPR_REGION"/>
    <property type="match status" value="1"/>
</dbReference>
<feature type="region of interest" description="Disordered" evidence="4">
    <location>
        <begin position="1"/>
        <end position="21"/>
    </location>
</feature>
<dbReference type="SUPFAM" id="SSF48452">
    <property type="entry name" value="TPR-like"/>
    <property type="match status" value="1"/>
</dbReference>
<keyword evidence="6" id="KW-1185">Reference proteome</keyword>
<dbReference type="AlphaFoldDB" id="A0A1T5A2F3"/>
<sequence>MGNFFTSLFSGSSESPEESKAKEDKKNFDIFKYDGVRAQKIGQVTYAIKCFLEALKIQSDFETMGYLAVAYTSVNQLEEASQVYDQMVEAEPDHLSTWITRANLAYMMERYESVIEGTTYVIEKDNTLANAFYLRGKAYQGLSDLLNALADLTRTIALKDDYTEAYLSRAEVLLGMRQADEALTDVEKALELSPEEEALYLLRGQIHESQDNLDAAHEDYQYVLDLNPFNEDAYVMKGKLLIKQGKPAEAADLFTDAIELKPDFAKAFAERGRAYTLLGKSKEALEDLKQAIELDPQGEEAKKIEGQHTNFDDMYKGGIF</sequence>
<proteinExistence type="predicted"/>
<protein>
    <submittedName>
        <fullName evidence="5">Tetratricopeptide repeat-containing protein</fullName>
    </submittedName>
</protein>
<evidence type="ECO:0000256" key="2">
    <source>
        <dbReference type="ARBA" id="ARBA00022803"/>
    </source>
</evidence>
<dbReference type="EMBL" id="FUYQ01000002">
    <property type="protein sequence ID" value="SKB29130.1"/>
    <property type="molecule type" value="Genomic_DNA"/>
</dbReference>
<name>A0A1T5A2F3_9BACT</name>
<feature type="repeat" description="TPR" evidence="3">
    <location>
        <begin position="197"/>
        <end position="230"/>
    </location>
</feature>
<evidence type="ECO:0000313" key="6">
    <source>
        <dbReference type="Proteomes" id="UP000190852"/>
    </source>
</evidence>
<evidence type="ECO:0000256" key="3">
    <source>
        <dbReference type="PROSITE-ProRule" id="PRU00339"/>
    </source>
</evidence>
<dbReference type="PROSITE" id="PS50005">
    <property type="entry name" value="TPR"/>
    <property type="match status" value="5"/>
</dbReference>
<dbReference type="RefSeq" id="WP_068186358.1">
    <property type="nucleotide sequence ID" value="NZ_FUYQ01000002.1"/>
</dbReference>
<keyword evidence="1" id="KW-0677">Repeat</keyword>
<organism evidence="5 6">
    <name type="scientific">Parabacteroides chartae</name>
    <dbReference type="NCBI Taxonomy" id="1037355"/>
    <lineage>
        <taxon>Bacteria</taxon>
        <taxon>Pseudomonadati</taxon>
        <taxon>Bacteroidota</taxon>
        <taxon>Bacteroidia</taxon>
        <taxon>Bacteroidales</taxon>
        <taxon>Tannerellaceae</taxon>
        <taxon>Parabacteroides</taxon>
    </lineage>
</organism>